<dbReference type="Proteomes" id="UP001596528">
    <property type="component" value="Unassembled WGS sequence"/>
</dbReference>
<protein>
    <submittedName>
        <fullName evidence="3">YesL family protein</fullName>
    </submittedName>
</protein>
<evidence type="ECO:0000256" key="2">
    <source>
        <dbReference type="SAM" id="Phobius"/>
    </source>
</evidence>
<feature type="compositionally biased region" description="Basic and acidic residues" evidence="1">
    <location>
        <begin position="263"/>
        <end position="272"/>
    </location>
</feature>
<organism evidence="3 4">
    <name type="scientific">Paenibacillus thermoaerophilus</name>
    <dbReference type="NCBI Taxonomy" id="1215385"/>
    <lineage>
        <taxon>Bacteria</taxon>
        <taxon>Bacillati</taxon>
        <taxon>Bacillota</taxon>
        <taxon>Bacilli</taxon>
        <taxon>Bacillales</taxon>
        <taxon>Paenibacillaceae</taxon>
        <taxon>Paenibacillus</taxon>
    </lineage>
</organism>
<feature type="compositionally biased region" description="Basic and acidic residues" evidence="1">
    <location>
        <begin position="243"/>
        <end position="254"/>
    </location>
</feature>
<feature type="transmembrane region" description="Helical" evidence="2">
    <location>
        <begin position="182"/>
        <end position="205"/>
    </location>
</feature>
<dbReference type="Pfam" id="PF04854">
    <property type="entry name" value="DUF624"/>
    <property type="match status" value="1"/>
</dbReference>
<sequence>MTVVEMRGMMGGLYRISEWIMRLSVTNVLWILVSLPFFILLLGIFGVGAIQGTEQEQLAAFQGVLFWVSLSMPLFFFPGTSAMFSMTRKWVMGDTDAPLLKTFFRSYKENFKQAVLGGVVFVLLGYVLYADYRFYISQESGWNFLGIVFIVFAVLYAAALFNFFSLLSHLNLTFGQLLKNTFLLTIGAPLNSVALLVTNGFLLYISSKYTFLIPFFLGSLIGLNSFFQFYRLFTRMQDKQEKWKEKEEAKRQEEAAGEEGEDASDRSEDAPNNRENGQVLPSGGESDGNRERRD</sequence>
<evidence type="ECO:0000313" key="3">
    <source>
        <dbReference type="EMBL" id="MFC7751350.1"/>
    </source>
</evidence>
<feature type="transmembrane region" description="Helical" evidence="2">
    <location>
        <begin position="211"/>
        <end position="233"/>
    </location>
</feature>
<evidence type="ECO:0000313" key="4">
    <source>
        <dbReference type="Proteomes" id="UP001596528"/>
    </source>
</evidence>
<keyword evidence="2" id="KW-1133">Transmembrane helix</keyword>
<feature type="transmembrane region" description="Helical" evidence="2">
    <location>
        <begin position="114"/>
        <end position="132"/>
    </location>
</feature>
<dbReference type="RefSeq" id="WP_246068053.1">
    <property type="nucleotide sequence ID" value="NZ_JBHTGQ010000041.1"/>
</dbReference>
<dbReference type="EMBL" id="JBHTGQ010000041">
    <property type="protein sequence ID" value="MFC7751350.1"/>
    <property type="molecule type" value="Genomic_DNA"/>
</dbReference>
<evidence type="ECO:0000256" key="1">
    <source>
        <dbReference type="SAM" id="MobiDB-lite"/>
    </source>
</evidence>
<keyword evidence="4" id="KW-1185">Reference proteome</keyword>
<gene>
    <name evidence="3" type="ORF">ACFQWB_15630</name>
</gene>
<proteinExistence type="predicted"/>
<name>A0ABW2V7F4_9BACL</name>
<reference evidence="4" key="1">
    <citation type="journal article" date="2019" name="Int. J. Syst. Evol. Microbiol.">
        <title>The Global Catalogue of Microorganisms (GCM) 10K type strain sequencing project: providing services to taxonomists for standard genome sequencing and annotation.</title>
        <authorList>
            <consortium name="The Broad Institute Genomics Platform"/>
            <consortium name="The Broad Institute Genome Sequencing Center for Infectious Disease"/>
            <person name="Wu L."/>
            <person name="Ma J."/>
        </authorList>
    </citation>
    <scope>NUCLEOTIDE SEQUENCE [LARGE SCALE GENOMIC DNA]</scope>
    <source>
        <strain evidence="4">JCM 18657</strain>
    </source>
</reference>
<feature type="transmembrane region" description="Helical" evidence="2">
    <location>
        <begin position="64"/>
        <end position="84"/>
    </location>
</feature>
<feature type="transmembrane region" description="Helical" evidence="2">
    <location>
        <begin position="144"/>
        <end position="170"/>
    </location>
</feature>
<comment type="caution">
    <text evidence="3">The sequence shown here is derived from an EMBL/GenBank/DDBJ whole genome shotgun (WGS) entry which is preliminary data.</text>
</comment>
<dbReference type="InterPro" id="IPR006938">
    <property type="entry name" value="DUF624"/>
</dbReference>
<feature type="region of interest" description="Disordered" evidence="1">
    <location>
        <begin position="243"/>
        <end position="294"/>
    </location>
</feature>
<feature type="transmembrane region" description="Helical" evidence="2">
    <location>
        <begin position="28"/>
        <end position="52"/>
    </location>
</feature>
<keyword evidence="2" id="KW-0472">Membrane</keyword>
<keyword evidence="2" id="KW-0812">Transmembrane</keyword>
<accession>A0ABW2V7F4</accession>